<dbReference type="PANTHER" id="PTHR23501">
    <property type="entry name" value="MAJOR FACILITATOR SUPERFAMILY"/>
    <property type="match status" value="1"/>
</dbReference>
<proteinExistence type="predicted"/>
<accession>A0A3D8SMB0</accession>
<dbReference type="AlphaFoldDB" id="A0A3D8SMB0"/>
<feature type="transmembrane region" description="Helical" evidence="6">
    <location>
        <begin position="48"/>
        <end position="69"/>
    </location>
</feature>
<evidence type="ECO:0000256" key="3">
    <source>
        <dbReference type="ARBA" id="ARBA00022692"/>
    </source>
</evidence>
<comment type="caution">
    <text evidence="7">The sequence shown here is derived from an EMBL/GenBank/DDBJ whole genome shotgun (WGS) entry which is preliminary data.</text>
</comment>
<protein>
    <submittedName>
        <fullName evidence="7">Uncharacterized protein</fullName>
    </submittedName>
</protein>
<evidence type="ECO:0000256" key="5">
    <source>
        <dbReference type="ARBA" id="ARBA00023136"/>
    </source>
</evidence>
<keyword evidence="3 6" id="KW-0812">Transmembrane</keyword>
<sequence>MTTLDASTSIFQSVVWPPLPSCLPSRPLKAVKLADATLKEKLLQMGPLGTVLIMGALAALLLALQYGGIAHAWDSSVVIGLLVGFVVIVLSLMIIEIRQGGSGTSKRLYVRVLSLRKGHLNRIVPEYQKR</sequence>
<organism evidence="7 8">
    <name type="scientific">Coleophoma crateriformis</name>
    <dbReference type="NCBI Taxonomy" id="565419"/>
    <lineage>
        <taxon>Eukaryota</taxon>
        <taxon>Fungi</taxon>
        <taxon>Dikarya</taxon>
        <taxon>Ascomycota</taxon>
        <taxon>Pezizomycotina</taxon>
        <taxon>Leotiomycetes</taxon>
        <taxon>Helotiales</taxon>
        <taxon>Dermateaceae</taxon>
        <taxon>Coleophoma</taxon>
    </lineage>
</organism>
<dbReference type="GO" id="GO:0022857">
    <property type="term" value="F:transmembrane transporter activity"/>
    <property type="evidence" value="ECO:0007669"/>
    <property type="project" value="TreeGrafter"/>
</dbReference>
<dbReference type="GO" id="GO:0005886">
    <property type="term" value="C:plasma membrane"/>
    <property type="evidence" value="ECO:0007669"/>
    <property type="project" value="TreeGrafter"/>
</dbReference>
<evidence type="ECO:0000313" key="8">
    <source>
        <dbReference type="Proteomes" id="UP000256328"/>
    </source>
</evidence>
<feature type="transmembrane region" description="Helical" evidence="6">
    <location>
        <begin position="75"/>
        <end position="97"/>
    </location>
</feature>
<keyword evidence="2" id="KW-0813">Transport</keyword>
<reference evidence="7 8" key="1">
    <citation type="journal article" date="2018" name="IMA Fungus">
        <title>IMA Genome-F 9: Draft genome sequence of Annulohypoxylon stygium, Aspergillus mulundensis, Berkeleyomyces basicola (syn. Thielaviopsis basicola), Ceratocystis smalleyi, two Cercospora beticola strains, Coleophoma cylindrospora, Fusarium fracticaudum, Phialophora cf. hyalina, and Morchella septimelata.</title>
        <authorList>
            <person name="Wingfield B.D."/>
            <person name="Bills G.F."/>
            <person name="Dong Y."/>
            <person name="Huang W."/>
            <person name="Nel W.J."/>
            <person name="Swalarsk-Parry B.S."/>
            <person name="Vaghefi N."/>
            <person name="Wilken P.M."/>
            <person name="An Z."/>
            <person name="de Beer Z.W."/>
            <person name="De Vos L."/>
            <person name="Chen L."/>
            <person name="Duong T.A."/>
            <person name="Gao Y."/>
            <person name="Hammerbacher A."/>
            <person name="Kikkert J.R."/>
            <person name="Li Y."/>
            <person name="Li H."/>
            <person name="Li K."/>
            <person name="Li Q."/>
            <person name="Liu X."/>
            <person name="Ma X."/>
            <person name="Naidoo K."/>
            <person name="Pethybridge S.J."/>
            <person name="Sun J."/>
            <person name="Steenkamp E.T."/>
            <person name="van der Nest M.A."/>
            <person name="van Wyk S."/>
            <person name="Wingfield M.J."/>
            <person name="Xiong C."/>
            <person name="Yue Q."/>
            <person name="Zhang X."/>
        </authorList>
    </citation>
    <scope>NUCLEOTIDE SEQUENCE [LARGE SCALE GENOMIC DNA]</scope>
    <source>
        <strain evidence="7 8">BP5796</strain>
    </source>
</reference>
<evidence type="ECO:0000313" key="7">
    <source>
        <dbReference type="EMBL" id="RDW87321.1"/>
    </source>
</evidence>
<keyword evidence="8" id="KW-1185">Reference proteome</keyword>
<evidence type="ECO:0000256" key="2">
    <source>
        <dbReference type="ARBA" id="ARBA00022448"/>
    </source>
</evidence>
<comment type="subcellular location">
    <subcellularLocation>
        <location evidence="1">Membrane</location>
        <topology evidence="1">Multi-pass membrane protein</topology>
    </subcellularLocation>
</comment>
<keyword evidence="4 6" id="KW-1133">Transmembrane helix</keyword>
<evidence type="ECO:0000256" key="4">
    <source>
        <dbReference type="ARBA" id="ARBA00022989"/>
    </source>
</evidence>
<dbReference type="PANTHER" id="PTHR23501:SF177">
    <property type="entry name" value="MAJOR FACILITATOR SUPERFAMILY (MFS) PROFILE DOMAIN-CONTAINING PROTEIN-RELATED"/>
    <property type="match status" value="1"/>
</dbReference>
<evidence type="ECO:0000256" key="1">
    <source>
        <dbReference type="ARBA" id="ARBA00004141"/>
    </source>
</evidence>
<dbReference type="Proteomes" id="UP000256328">
    <property type="component" value="Unassembled WGS sequence"/>
</dbReference>
<gene>
    <name evidence="7" type="ORF">BP5796_03015</name>
</gene>
<dbReference type="EMBL" id="PDLN01000004">
    <property type="protein sequence ID" value="RDW87321.1"/>
    <property type="molecule type" value="Genomic_DNA"/>
</dbReference>
<name>A0A3D8SMB0_9HELO</name>
<evidence type="ECO:0000256" key="6">
    <source>
        <dbReference type="SAM" id="Phobius"/>
    </source>
</evidence>
<keyword evidence="5 6" id="KW-0472">Membrane</keyword>